<dbReference type="SUPFAM" id="SSF51735">
    <property type="entry name" value="NAD(P)-binding Rossmann-fold domains"/>
    <property type="match status" value="1"/>
</dbReference>
<evidence type="ECO:0000256" key="1">
    <source>
        <dbReference type="ARBA" id="ARBA00006484"/>
    </source>
</evidence>
<evidence type="ECO:0000259" key="4">
    <source>
        <dbReference type="SMART" id="SM00822"/>
    </source>
</evidence>
<dbReference type="Proteomes" id="UP001479436">
    <property type="component" value="Unassembled WGS sequence"/>
</dbReference>
<sequence>MNSNLKGLTAVISGASAGIGQNIAVALSREGCRVALLARRENLLQDIKKECSDAGAEEVIAIRCDVSSDEEVHAAVAQVKSKFGQVNILVNNAGVGGGGNMLTSKWEDIDRALMINLRGLMLVTHSFLPLMKDTGRGHIINIGSVAGKQTMGGASDYCASKHGVVGFSKSLFEDVRELNIKVNVVNPGYIRTPMTESTKNVDPEKFIQPDDIAETILFLCKFPKTGCPVELEIRPQFSPYVKS</sequence>
<evidence type="ECO:0000256" key="2">
    <source>
        <dbReference type="ARBA" id="ARBA00023002"/>
    </source>
</evidence>
<evidence type="ECO:0000256" key="3">
    <source>
        <dbReference type="RuleBase" id="RU000363"/>
    </source>
</evidence>
<accession>A0ABR2WVX6</accession>
<comment type="caution">
    <text evidence="5">The sequence shown here is derived from an EMBL/GenBank/DDBJ whole genome shotgun (WGS) entry which is preliminary data.</text>
</comment>
<proteinExistence type="inferred from homology"/>
<dbReference type="PANTHER" id="PTHR44196:SF1">
    <property type="entry name" value="DEHYDROGENASE_REDUCTASE SDR FAMILY MEMBER 7B"/>
    <property type="match status" value="1"/>
</dbReference>
<dbReference type="PANTHER" id="PTHR44196">
    <property type="entry name" value="DEHYDROGENASE/REDUCTASE SDR FAMILY MEMBER 7B"/>
    <property type="match status" value="1"/>
</dbReference>
<evidence type="ECO:0000313" key="5">
    <source>
        <dbReference type="EMBL" id="KAK9765646.1"/>
    </source>
</evidence>
<dbReference type="PRINTS" id="PR00081">
    <property type="entry name" value="GDHRDH"/>
</dbReference>
<dbReference type="PRINTS" id="PR00080">
    <property type="entry name" value="SDRFAMILY"/>
</dbReference>
<comment type="similarity">
    <text evidence="1 3">Belongs to the short-chain dehydrogenases/reductases (SDR) family.</text>
</comment>
<dbReference type="InterPro" id="IPR057326">
    <property type="entry name" value="KR_dom"/>
</dbReference>
<dbReference type="InterPro" id="IPR036291">
    <property type="entry name" value="NAD(P)-bd_dom_sf"/>
</dbReference>
<name>A0ABR2WVX6_9FUNG</name>
<dbReference type="Pfam" id="PF00106">
    <property type="entry name" value="adh_short"/>
    <property type="match status" value="1"/>
</dbReference>
<dbReference type="InterPro" id="IPR002347">
    <property type="entry name" value="SDR_fam"/>
</dbReference>
<reference evidence="5 6" key="1">
    <citation type="submission" date="2023-04" db="EMBL/GenBank/DDBJ databases">
        <title>Genome of Basidiobolus ranarum AG-B5.</title>
        <authorList>
            <person name="Stajich J.E."/>
            <person name="Carter-House D."/>
            <person name="Gryganskyi A."/>
        </authorList>
    </citation>
    <scope>NUCLEOTIDE SEQUENCE [LARGE SCALE GENOMIC DNA]</scope>
    <source>
        <strain evidence="5 6">AG-B5</strain>
    </source>
</reference>
<dbReference type="PIRSF" id="PIRSF000126">
    <property type="entry name" value="11-beta-HSD1"/>
    <property type="match status" value="1"/>
</dbReference>
<protein>
    <recommendedName>
        <fullName evidence="4">Ketoreductase domain-containing protein</fullName>
    </recommendedName>
</protein>
<keyword evidence="2" id="KW-0560">Oxidoreductase</keyword>
<dbReference type="Gene3D" id="3.40.50.720">
    <property type="entry name" value="NAD(P)-binding Rossmann-like Domain"/>
    <property type="match status" value="1"/>
</dbReference>
<dbReference type="CDD" id="cd05233">
    <property type="entry name" value="SDR_c"/>
    <property type="match status" value="1"/>
</dbReference>
<keyword evidence="6" id="KW-1185">Reference proteome</keyword>
<feature type="domain" description="Ketoreductase" evidence="4">
    <location>
        <begin position="8"/>
        <end position="178"/>
    </location>
</feature>
<dbReference type="EMBL" id="JASJQH010000241">
    <property type="protein sequence ID" value="KAK9765646.1"/>
    <property type="molecule type" value="Genomic_DNA"/>
</dbReference>
<organism evidence="5 6">
    <name type="scientific">Basidiobolus ranarum</name>
    <dbReference type="NCBI Taxonomy" id="34480"/>
    <lineage>
        <taxon>Eukaryota</taxon>
        <taxon>Fungi</taxon>
        <taxon>Fungi incertae sedis</taxon>
        <taxon>Zoopagomycota</taxon>
        <taxon>Entomophthoromycotina</taxon>
        <taxon>Basidiobolomycetes</taxon>
        <taxon>Basidiobolales</taxon>
        <taxon>Basidiobolaceae</taxon>
        <taxon>Basidiobolus</taxon>
    </lineage>
</organism>
<gene>
    <name evidence="5" type="ORF">K7432_005844</name>
</gene>
<evidence type="ECO:0000313" key="6">
    <source>
        <dbReference type="Proteomes" id="UP001479436"/>
    </source>
</evidence>
<dbReference type="SMART" id="SM00822">
    <property type="entry name" value="PKS_KR"/>
    <property type="match status" value="1"/>
</dbReference>